<comment type="caution">
    <text evidence="1">The sequence shown here is derived from an EMBL/GenBank/DDBJ whole genome shotgun (WGS) entry which is preliminary data.</text>
</comment>
<evidence type="ECO:0000313" key="1">
    <source>
        <dbReference type="EMBL" id="VVA92921.1"/>
    </source>
</evidence>
<accession>A0A565AU41</accession>
<reference evidence="1" key="1">
    <citation type="submission" date="2019-07" db="EMBL/GenBank/DDBJ databases">
        <authorList>
            <person name="Dittberner H."/>
        </authorList>
    </citation>
    <scope>NUCLEOTIDE SEQUENCE [LARGE SCALE GENOMIC DNA]</scope>
</reference>
<keyword evidence="2" id="KW-1185">Reference proteome</keyword>
<dbReference type="EMBL" id="CABITT030000001">
    <property type="protein sequence ID" value="VVA92921.1"/>
    <property type="molecule type" value="Genomic_DNA"/>
</dbReference>
<name>A0A565AU41_9BRAS</name>
<dbReference type="Proteomes" id="UP000489600">
    <property type="component" value="Unassembled WGS sequence"/>
</dbReference>
<evidence type="ECO:0000313" key="2">
    <source>
        <dbReference type="Proteomes" id="UP000489600"/>
    </source>
</evidence>
<proteinExistence type="predicted"/>
<sequence>MAPSLSASLSLACNAVNARASSPSAECSVLRSPSSRLSSSRMIYAANPSLACWSCPPFAPRVLSK</sequence>
<gene>
    <name evidence="1" type="ORF">ANE_LOCUS3366</name>
</gene>
<protein>
    <submittedName>
        <fullName evidence="1">Uncharacterized protein</fullName>
    </submittedName>
</protein>
<dbReference type="AlphaFoldDB" id="A0A565AU41"/>
<organism evidence="1 2">
    <name type="scientific">Arabis nemorensis</name>
    <dbReference type="NCBI Taxonomy" id="586526"/>
    <lineage>
        <taxon>Eukaryota</taxon>
        <taxon>Viridiplantae</taxon>
        <taxon>Streptophyta</taxon>
        <taxon>Embryophyta</taxon>
        <taxon>Tracheophyta</taxon>
        <taxon>Spermatophyta</taxon>
        <taxon>Magnoliopsida</taxon>
        <taxon>eudicotyledons</taxon>
        <taxon>Gunneridae</taxon>
        <taxon>Pentapetalae</taxon>
        <taxon>rosids</taxon>
        <taxon>malvids</taxon>
        <taxon>Brassicales</taxon>
        <taxon>Brassicaceae</taxon>
        <taxon>Arabideae</taxon>
        <taxon>Arabis</taxon>
    </lineage>
</organism>